<name>A0A6A5TKM3_9PLEO</name>
<dbReference type="EMBL" id="ML977007">
    <property type="protein sequence ID" value="KAF1952948.1"/>
    <property type="molecule type" value="Genomic_DNA"/>
</dbReference>
<keyword evidence="2" id="KW-1185">Reference proteome</keyword>
<proteinExistence type="predicted"/>
<gene>
    <name evidence="1" type="ORF">CC80DRAFT_169239</name>
</gene>
<dbReference type="OrthoDB" id="3791448at2759"/>
<organism evidence="1 2">
    <name type="scientific">Byssothecium circinans</name>
    <dbReference type="NCBI Taxonomy" id="147558"/>
    <lineage>
        <taxon>Eukaryota</taxon>
        <taxon>Fungi</taxon>
        <taxon>Dikarya</taxon>
        <taxon>Ascomycota</taxon>
        <taxon>Pezizomycotina</taxon>
        <taxon>Dothideomycetes</taxon>
        <taxon>Pleosporomycetidae</taxon>
        <taxon>Pleosporales</taxon>
        <taxon>Massarineae</taxon>
        <taxon>Massarinaceae</taxon>
        <taxon>Byssothecium</taxon>
    </lineage>
</organism>
<dbReference type="Proteomes" id="UP000800035">
    <property type="component" value="Unassembled WGS sequence"/>
</dbReference>
<evidence type="ECO:0000313" key="1">
    <source>
        <dbReference type="EMBL" id="KAF1952948.1"/>
    </source>
</evidence>
<sequence>MASQVPSQIHTVDDLESLVGEGTRCRVCSRVWTTQSSAPNNYCREHDEYNQSVEALMGRVCVALQDSFAELPQVCRLMTARRGDLTPHRRLSQDERWLWDRVLGFRALCQTSQMVLHDVLGSLFSQDVFDISEIKEITFSPGQDLSNHSVFLLRRRNQVVFIFDPTGVQFGPDWPVLCRFDEYRDRIKSEIKAFPLGDASRKLAGSSTEADIPPLTARQVLDHIRNL</sequence>
<reference evidence="1" key="1">
    <citation type="journal article" date="2020" name="Stud. Mycol.">
        <title>101 Dothideomycetes genomes: a test case for predicting lifestyles and emergence of pathogens.</title>
        <authorList>
            <person name="Haridas S."/>
            <person name="Albert R."/>
            <person name="Binder M."/>
            <person name="Bloem J."/>
            <person name="Labutti K."/>
            <person name="Salamov A."/>
            <person name="Andreopoulos B."/>
            <person name="Baker S."/>
            <person name="Barry K."/>
            <person name="Bills G."/>
            <person name="Bluhm B."/>
            <person name="Cannon C."/>
            <person name="Castanera R."/>
            <person name="Culley D."/>
            <person name="Daum C."/>
            <person name="Ezra D."/>
            <person name="Gonzalez J."/>
            <person name="Henrissat B."/>
            <person name="Kuo A."/>
            <person name="Liang C."/>
            <person name="Lipzen A."/>
            <person name="Lutzoni F."/>
            <person name="Magnuson J."/>
            <person name="Mondo S."/>
            <person name="Nolan M."/>
            <person name="Ohm R."/>
            <person name="Pangilinan J."/>
            <person name="Park H.-J."/>
            <person name="Ramirez L."/>
            <person name="Alfaro M."/>
            <person name="Sun H."/>
            <person name="Tritt A."/>
            <person name="Yoshinaga Y."/>
            <person name="Zwiers L.-H."/>
            <person name="Turgeon B."/>
            <person name="Goodwin S."/>
            <person name="Spatafora J."/>
            <person name="Crous P."/>
            <person name="Grigoriev I."/>
        </authorList>
    </citation>
    <scope>NUCLEOTIDE SEQUENCE</scope>
    <source>
        <strain evidence="1">CBS 675.92</strain>
    </source>
</reference>
<evidence type="ECO:0000313" key="2">
    <source>
        <dbReference type="Proteomes" id="UP000800035"/>
    </source>
</evidence>
<protein>
    <submittedName>
        <fullName evidence="1">Uncharacterized protein</fullName>
    </submittedName>
</protein>
<dbReference type="AlphaFoldDB" id="A0A6A5TKM3"/>
<accession>A0A6A5TKM3</accession>